<organism evidence="1 2">
    <name type="scientific">SAR86 cluster bacterium</name>
    <dbReference type="NCBI Taxonomy" id="2030880"/>
    <lineage>
        <taxon>Bacteria</taxon>
        <taxon>Pseudomonadati</taxon>
        <taxon>Pseudomonadota</taxon>
        <taxon>Gammaproteobacteria</taxon>
        <taxon>SAR86 cluster</taxon>
    </lineage>
</organism>
<dbReference type="Pfam" id="PF20319">
    <property type="entry name" value="DUF6614"/>
    <property type="match status" value="1"/>
</dbReference>
<gene>
    <name evidence="1" type="ORF">HQ497_08350</name>
</gene>
<dbReference type="InterPro" id="IPR046722">
    <property type="entry name" value="DUF6614"/>
</dbReference>
<sequence length="63" mass="7091">MTCKTRANLKPFAWLEELGLGRETLGEFHLTLEFVDLVQLDSALDRVATRADRPGDKPFNSAE</sequence>
<reference evidence="1" key="1">
    <citation type="submission" date="2020-05" db="EMBL/GenBank/DDBJ databases">
        <title>Sulfur intermediates as new biogeochemical hubs in an aquatic model microbial ecosystem.</title>
        <authorList>
            <person name="Vigneron A."/>
        </authorList>
    </citation>
    <scope>NUCLEOTIDE SEQUENCE</scope>
    <source>
        <strain evidence="1">Bin.250</strain>
    </source>
</reference>
<accession>A0A972VZ78</accession>
<comment type="caution">
    <text evidence="1">The sequence shown here is derived from an EMBL/GenBank/DDBJ whole genome shotgun (WGS) entry which is preliminary data.</text>
</comment>
<protein>
    <submittedName>
        <fullName evidence="1">Uncharacterized protein</fullName>
    </submittedName>
</protein>
<dbReference type="AlphaFoldDB" id="A0A972VZ78"/>
<proteinExistence type="predicted"/>
<dbReference type="Proteomes" id="UP000754644">
    <property type="component" value="Unassembled WGS sequence"/>
</dbReference>
<name>A0A972VZ78_9GAMM</name>
<dbReference type="EMBL" id="JABMOJ010000310">
    <property type="protein sequence ID" value="NQV65362.1"/>
    <property type="molecule type" value="Genomic_DNA"/>
</dbReference>
<evidence type="ECO:0000313" key="1">
    <source>
        <dbReference type="EMBL" id="NQV65362.1"/>
    </source>
</evidence>
<evidence type="ECO:0000313" key="2">
    <source>
        <dbReference type="Proteomes" id="UP000754644"/>
    </source>
</evidence>